<gene>
    <name evidence="9" type="ORF">SOO65_16825</name>
</gene>
<feature type="domain" description="MgtC/SapB/SrpB/YhiD N-terminal" evidence="8">
    <location>
        <begin position="31"/>
        <end position="150"/>
    </location>
</feature>
<dbReference type="Pfam" id="PF02308">
    <property type="entry name" value="MgtC"/>
    <property type="match status" value="1"/>
</dbReference>
<evidence type="ECO:0000259" key="8">
    <source>
        <dbReference type="Pfam" id="PF02308"/>
    </source>
</evidence>
<feature type="transmembrane region" description="Helical" evidence="7">
    <location>
        <begin position="113"/>
        <end position="146"/>
    </location>
</feature>
<proteinExistence type="inferred from homology"/>
<keyword evidence="5 7" id="KW-1133">Transmembrane helix</keyword>
<evidence type="ECO:0000256" key="1">
    <source>
        <dbReference type="ARBA" id="ARBA00004651"/>
    </source>
</evidence>
<dbReference type="EMBL" id="CP139487">
    <property type="protein sequence ID" value="WPU64360.1"/>
    <property type="molecule type" value="Genomic_DNA"/>
</dbReference>
<comment type="similarity">
    <text evidence="2">Belongs to the MgtC/SapB family.</text>
</comment>
<dbReference type="KEGG" id="psti:SOO65_16825"/>
<name>A0AAX4HM74_9BACT</name>
<feature type="transmembrane region" description="Helical" evidence="7">
    <location>
        <begin position="83"/>
        <end position="101"/>
    </location>
</feature>
<dbReference type="PANTHER" id="PTHR33778">
    <property type="entry name" value="PROTEIN MGTC"/>
    <property type="match status" value="1"/>
</dbReference>
<evidence type="ECO:0000256" key="7">
    <source>
        <dbReference type="SAM" id="Phobius"/>
    </source>
</evidence>
<organism evidence="9 10">
    <name type="scientific">Peredibacter starrii</name>
    <dbReference type="NCBI Taxonomy" id="28202"/>
    <lineage>
        <taxon>Bacteria</taxon>
        <taxon>Pseudomonadati</taxon>
        <taxon>Bdellovibrionota</taxon>
        <taxon>Bacteriovoracia</taxon>
        <taxon>Bacteriovoracales</taxon>
        <taxon>Bacteriovoracaceae</taxon>
        <taxon>Peredibacter</taxon>
    </lineage>
</organism>
<dbReference type="RefSeq" id="WP_321393029.1">
    <property type="nucleotide sequence ID" value="NZ_CP139487.1"/>
</dbReference>
<protein>
    <submittedName>
        <fullName evidence="9">MgtC/SapB family protein</fullName>
    </submittedName>
</protein>
<dbReference type="InterPro" id="IPR003416">
    <property type="entry name" value="MgtC/SapB/SrpB/YhiD_fam"/>
</dbReference>
<evidence type="ECO:0000256" key="3">
    <source>
        <dbReference type="ARBA" id="ARBA00022475"/>
    </source>
</evidence>
<evidence type="ECO:0000313" key="10">
    <source>
        <dbReference type="Proteomes" id="UP001324634"/>
    </source>
</evidence>
<evidence type="ECO:0000256" key="2">
    <source>
        <dbReference type="ARBA" id="ARBA00009298"/>
    </source>
</evidence>
<feature type="transmembrane region" description="Helical" evidence="7">
    <location>
        <begin position="51"/>
        <end position="71"/>
    </location>
</feature>
<keyword evidence="3" id="KW-1003">Cell membrane</keyword>
<feature type="transmembrane region" description="Helical" evidence="7">
    <location>
        <begin position="20"/>
        <end position="39"/>
    </location>
</feature>
<dbReference type="PRINTS" id="PR01837">
    <property type="entry name" value="MGTCSAPBPROT"/>
</dbReference>
<keyword evidence="10" id="KW-1185">Reference proteome</keyword>
<evidence type="ECO:0000256" key="4">
    <source>
        <dbReference type="ARBA" id="ARBA00022692"/>
    </source>
</evidence>
<keyword evidence="6 7" id="KW-0472">Membrane</keyword>
<evidence type="ECO:0000256" key="5">
    <source>
        <dbReference type="ARBA" id="ARBA00022989"/>
    </source>
</evidence>
<evidence type="ECO:0000313" key="9">
    <source>
        <dbReference type="EMBL" id="WPU64360.1"/>
    </source>
</evidence>
<dbReference type="GO" id="GO:0005886">
    <property type="term" value="C:plasma membrane"/>
    <property type="evidence" value="ECO:0007669"/>
    <property type="project" value="UniProtKB-SubCell"/>
</dbReference>
<dbReference type="Proteomes" id="UP001324634">
    <property type="component" value="Chromosome"/>
</dbReference>
<accession>A0AAX4HM74</accession>
<reference evidence="9 10" key="1">
    <citation type="submission" date="2023-11" db="EMBL/GenBank/DDBJ databases">
        <title>Peredibacter starrii A3.12.</title>
        <authorList>
            <person name="Mitchell R.J."/>
        </authorList>
    </citation>
    <scope>NUCLEOTIDE SEQUENCE [LARGE SCALE GENOMIC DNA]</scope>
    <source>
        <strain evidence="9 10">A3.12</strain>
    </source>
</reference>
<evidence type="ECO:0000256" key="6">
    <source>
        <dbReference type="ARBA" id="ARBA00023136"/>
    </source>
</evidence>
<dbReference type="PANTHER" id="PTHR33778:SF1">
    <property type="entry name" value="MAGNESIUM TRANSPORTER YHID-RELATED"/>
    <property type="match status" value="1"/>
</dbReference>
<comment type="subcellular location">
    <subcellularLocation>
        <location evidence="1">Cell membrane</location>
        <topology evidence="1">Multi-pass membrane protein</topology>
    </subcellularLocation>
</comment>
<dbReference type="AlphaFoldDB" id="A0AAX4HM74"/>
<dbReference type="InterPro" id="IPR049177">
    <property type="entry name" value="MgtC_SapB_SrpB_YhiD_N"/>
</dbReference>
<keyword evidence="4 7" id="KW-0812">Transmembrane</keyword>
<sequence length="241" mass="27379">MRLELLNDFFLYNLFDHIPLVFSYFFSCLGAIFSGIVVGKEREKAQKAAGLRTFAMVAMGACVFTLTSRLFDHQQMMMDGARIPAQIVTGVGFLGAGAVFRSGRVINGLTTAAGIWATAAVGMVFGLGYFVFGLSVTFLIFVLLWIPTYLDKKTLFEHEWVYYMIHVDNLDGKGPILVREIIMDWGHKVEVMQDQQDVVQLWRIQLSTRHRPHQRFLSELATQRYVKKIEIQAPYSLQLSP</sequence>